<gene>
    <name evidence="1" type="ORF">B0I33_11316</name>
</gene>
<reference evidence="1 2" key="1">
    <citation type="submission" date="2018-03" db="EMBL/GenBank/DDBJ databases">
        <title>Genomic Encyclopedia of Type Strains, Phase III (KMG-III): the genomes of soil and plant-associated and newly described type strains.</title>
        <authorList>
            <person name="Whitman W."/>
        </authorList>
    </citation>
    <scope>NUCLEOTIDE SEQUENCE [LARGE SCALE GENOMIC DNA]</scope>
    <source>
        <strain evidence="1 2">CGMCC 4.7125</strain>
    </source>
</reference>
<keyword evidence="2" id="KW-1185">Reference proteome</keyword>
<evidence type="ECO:0000313" key="1">
    <source>
        <dbReference type="EMBL" id="PRX43853.1"/>
    </source>
</evidence>
<sequence length="89" mass="9938">MRQWGVQKRAVLLDWLEGIPVLPGSKEVAEVCGGIFANSKARGRPRPQNDTWIAACCIIYELPLATLNIKDFTDFAEHEELRIVGQGTE</sequence>
<dbReference type="AlphaFoldDB" id="A0A2T0LLD4"/>
<dbReference type="OrthoDB" id="9799448at2"/>
<dbReference type="InterPro" id="IPR029060">
    <property type="entry name" value="PIN-like_dom_sf"/>
</dbReference>
<dbReference type="Gene3D" id="3.40.50.1010">
    <property type="entry name" value="5'-nuclease"/>
    <property type="match status" value="1"/>
</dbReference>
<comment type="caution">
    <text evidence="1">The sequence shown here is derived from an EMBL/GenBank/DDBJ whole genome shotgun (WGS) entry which is preliminary data.</text>
</comment>
<proteinExistence type="predicted"/>
<dbReference type="EMBL" id="PVNH01000013">
    <property type="protein sequence ID" value="PRX43853.1"/>
    <property type="molecule type" value="Genomic_DNA"/>
</dbReference>
<accession>A0A2T0LLD4</accession>
<evidence type="ECO:0000313" key="2">
    <source>
        <dbReference type="Proteomes" id="UP000238362"/>
    </source>
</evidence>
<evidence type="ECO:0008006" key="3">
    <source>
        <dbReference type="Google" id="ProtNLM"/>
    </source>
</evidence>
<organism evidence="1 2">
    <name type="scientific">Prauserella shujinwangii</name>
    <dbReference type="NCBI Taxonomy" id="1453103"/>
    <lineage>
        <taxon>Bacteria</taxon>
        <taxon>Bacillati</taxon>
        <taxon>Actinomycetota</taxon>
        <taxon>Actinomycetes</taxon>
        <taxon>Pseudonocardiales</taxon>
        <taxon>Pseudonocardiaceae</taxon>
        <taxon>Prauserella</taxon>
    </lineage>
</organism>
<protein>
    <recommendedName>
        <fullName evidence="3">PIN domain-containing protein</fullName>
    </recommendedName>
</protein>
<dbReference type="Proteomes" id="UP000238362">
    <property type="component" value="Unassembled WGS sequence"/>
</dbReference>
<name>A0A2T0LLD4_9PSEU</name>
<dbReference type="SUPFAM" id="SSF88723">
    <property type="entry name" value="PIN domain-like"/>
    <property type="match status" value="1"/>
</dbReference>